<protein>
    <submittedName>
        <fullName evidence="2">Uncharacterized protein</fullName>
    </submittedName>
</protein>
<feature type="transmembrane region" description="Helical" evidence="1">
    <location>
        <begin position="282"/>
        <end position="303"/>
    </location>
</feature>
<evidence type="ECO:0000313" key="2">
    <source>
        <dbReference type="EMBL" id="BAM82991.1"/>
    </source>
</evidence>
<proteinExistence type="predicted"/>
<dbReference type="Proteomes" id="UP000007014">
    <property type="component" value="Chromosome 19"/>
</dbReference>
<sequence>MSAVYCARTETGRRKRFTIFHRKKTQMLTSLHWVTSSIWWTVLVLLLAATLTNAASSVDQAAYPPLVPSRGRTLAVTFDKLGNASAGENSVADSAERSRDAAVLLFRRQVHPPCKEAIVVLGGSVSGVPLVDQKTSQIEYEVVNLGRNTATDIRIYEYDANFPVVAFERKNWPKEKTGPASSERPGEYVLFELPTLLPGERFTRNLSIVPHTYRAGAAEAALFEAPSFIEPVHVYKLHPARLTYRIGKQGAQRTGFSSTESYLVVESARGFDRRALWHPKAWVVYLGGVGLLGVVPWMSAYFGTKQAGARPPRTT</sequence>
<accession>M1UX65</accession>
<dbReference type="KEGG" id="cme:CYME_CMS434C"/>
<reference evidence="2 3" key="2">
    <citation type="journal article" date="2007" name="BMC Biol.">
        <title>A 100%-complete sequence reveals unusually simple genomic features in the hot-spring red alga Cyanidioschyzon merolae.</title>
        <authorList>
            <person name="Nozaki H."/>
            <person name="Takano H."/>
            <person name="Misumi O."/>
            <person name="Terasawa K."/>
            <person name="Matsuzaki M."/>
            <person name="Maruyama S."/>
            <person name="Nishida K."/>
            <person name="Yagisawa F."/>
            <person name="Yoshida Y."/>
            <person name="Fujiwara T."/>
            <person name="Takio S."/>
            <person name="Tamura K."/>
            <person name="Chung S.J."/>
            <person name="Nakamura S."/>
            <person name="Kuroiwa H."/>
            <person name="Tanaka K."/>
            <person name="Sato N."/>
            <person name="Kuroiwa T."/>
        </authorList>
    </citation>
    <scope>NUCLEOTIDE SEQUENCE [LARGE SCALE GENOMIC DNA]</scope>
    <source>
        <strain evidence="2 3">10D</strain>
    </source>
</reference>
<reference evidence="2 3" key="1">
    <citation type="journal article" date="2004" name="Nature">
        <title>Genome sequence of the ultrasmall unicellular red alga Cyanidioschyzon merolae 10D.</title>
        <authorList>
            <person name="Matsuzaki M."/>
            <person name="Misumi O."/>
            <person name="Shin-i T."/>
            <person name="Maruyama S."/>
            <person name="Takahara M."/>
            <person name="Miyagishima S."/>
            <person name="Mori T."/>
            <person name="Nishida K."/>
            <person name="Yagisawa F."/>
            <person name="Nishida K."/>
            <person name="Yoshida Y."/>
            <person name="Nishimura Y."/>
            <person name="Nakao S."/>
            <person name="Kobayashi T."/>
            <person name="Momoyama Y."/>
            <person name="Higashiyama T."/>
            <person name="Minoda A."/>
            <person name="Sano M."/>
            <person name="Nomoto H."/>
            <person name="Oishi K."/>
            <person name="Hayashi H."/>
            <person name="Ohta F."/>
            <person name="Nishizaka S."/>
            <person name="Haga S."/>
            <person name="Miura S."/>
            <person name="Morishita T."/>
            <person name="Kabeya Y."/>
            <person name="Terasawa K."/>
            <person name="Suzuki Y."/>
            <person name="Ishii Y."/>
            <person name="Asakawa S."/>
            <person name="Takano H."/>
            <person name="Ohta N."/>
            <person name="Kuroiwa H."/>
            <person name="Tanaka K."/>
            <person name="Shimizu N."/>
            <person name="Sugano S."/>
            <person name="Sato N."/>
            <person name="Nozaki H."/>
            <person name="Ogasawara N."/>
            <person name="Kohara Y."/>
            <person name="Kuroiwa T."/>
        </authorList>
    </citation>
    <scope>NUCLEOTIDE SEQUENCE [LARGE SCALE GENOMIC DNA]</scope>
    <source>
        <strain evidence="2 3">10D</strain>
    </source>
</reference>
<evidence type="ECO:0000313" key="3">
    <source>
        <dbReference type="Proteomes" id="UP000007014"/>
    </source>
</evidence>
<dbReference type="OrthoDB" id="10550683at2759"/>
<dbReference type="Gramene" id="CMS434CT">
    <property type="protein sequence ID" value="CMS434CT"/>
    <property type="gene ID" value="CMS434C"/>
</dbReference>
<keyword evidence="1" id="KW-1133">Transmembrane helix</keyword>
<organism evidence="2 3">
    <name type="scientific">Cyanidioschyzon merolae (strain NIES-3377 / 10D)</name>
    <name type="common">Unicellular red alga</name>
    <dbReference type="NCBI Taxonomy" id="280699"/>
    <lineage>
        <taxon>Eukaryota</taxon>
        <taxon>Rhodophyta</taxon>
        <taxon>Bangiophyceae</taxon>
        <taxon>Cyanidiales</taxon>
        <taxon>Cyanidiaceae</taxon>
        <taxon>Cyanidioschyzon</taxon>
    </lineage>
</organism>
<dbReference type="EMBL" id="AP006501">
    <property type="protein sequence ID" value="BAM82991.1"/>
    <property type="molecule type" value="Genomic_DNA"/>
</dbReference>
<dbReference type="HOGENOM" id="CLU_883850_0_0_1"/>
<evidence type="ECO:0000256" key="1">
    <source>
        <dbReference type="SAM" id="Phobius"/>
    </source>
</evidence>
<dbReference type="AlphaFoldDB" id="M1UX65"/>
<dbReference type="RefSeq" id="XP_005539027.1">
    <property type="nucleotide sequence ID" value="XM_005538970.1"/>
</dbReference>
<keyword evidence="1" id="KW-0472">Membrane</keyword>
<keyword evidence="3" id="KW-1185">Reference proteome</keyword>
<gene>
    <name evidence="2" type="ORF">CYME_CMS434C</name>
</gene>
<name>M1UX65_CYAM1</name>
<dbReference type="GeneID" id="16997508"/>
<keyword evidence="1" id="KW-0812">Transmembrane</keyword>